<dbReference type="InterPro" id="IPR001733">
    <property type="entry name" value="Peptidase_S26B"/>
</dbReference>
<dbReference type="PANTHER" id="PTHR10806">
    <property type="entry name" value="SIGNAL PEPTIDASE COMPLEX CATALYTIC SUBUNIT SEC11"/>
    <property type="match status" value="1"/>
</dbReference>
<feature type="transmembrane region" description="Helical" evidence="6">
    <location>
        <begin position="12"/>
        <end position="30"/>
    </location>
</feature>
<dbReference type="GO" id="GO:0004252">
    <property type="term" value="F:serine-type endopeptidase activity"/>
    <property type="evidence" value="ECO:0007669"/>
    <property type="project" value="UniProtKB-UniRule"/>
</dbReference>
<dbReference type="PRINTS" id="PR00728">
    <property type="entry name" value="SIGNALPTASE"/>
</dbReference>
<protein>
    <recommendedName>
        <fullName evidence="5">Signal peptidase I</fullName>
        <ecNumber evidence="5">3.4.21.89</ecNumber>
    </recommendedName>
</protein>
<evidence type="ECO:0000256" key="1">
    <source>
        <dbReference type="ARBA" id="ARBA00004370"/>
    </source>
</evidence>
<evidence type="ECO:0000256" key="6">
    <source>
        <dbReference type="SAM" id="Phobius"/>
    </source>
</evidence>
<dbReference type="Proteomes" id="UP000464754">
    <property type="component" value="Chromosome"/>
</dbReference>
<dbReference type="CDD" id="cd06530">
    <property type="entry name" value="S26_SPase_I"/>
    <property type="match status" value="1"/>
</dbReference>
<evidence type="ECO:0000256" key="3">
    <source>
        <dbReference type="ARBA" id="ARBA00022989"/>
    </source>
</evidence>
<evidence type="ECO:0000256" key="5">
    <source>
        <dbReference type="NCBIfam" id="TIGR02228"/>
    </source>
</evidence>
<dbReference type="NCBIfam" id="TIGR02228">
    <property type="entry name" value="sigpep_I_arch"/>
    <property type="match status" value="1"/>
</dbReference>
<keyword evidence="3 6" id="KW-1133">Transmembrane helix</keyword>
<keyword evidence="2 6" id="KW-0812">Transmembrane</keyword>
<dbReference type="Gene3D" id="2.10.109.10">
    <property type="entry name" value="Umud Fragment, subunit A"/>
    <property type="match status" value="1"/>
</dbReference>
<dbReference type="EC" id="3.4.21.89" evidence="5"/>
<organism evidence="7 8">
    <name type="scientific">Amedibacterium intestinale</name>
    <dbReference type="NCBI Taxonomy" id="2583452"/>
    <lineage>
        <taxon>Bacteria</taxon>
        <taxon>Bacillati</taxon>
        <taxon>Bacillota</taxon>
        <taxon>Erysipelotrichia</taxon>
        <taxon>Erysipelotrichales</taxon>
        <taxon>Erysipelotrichaceae</taxon>
        <taxon>Amedibacterium</taxon>
    </lineage>
</organism>
<dbReference type="GO" id="GO:0009003">
    <property type="term" value="F:signal peptidase activity"/>
    <property type="evidence" value="ECO:0007669"/>
    <property type="project" value="UniProtKB-EC"/>
</dbReference>
<evidence type="ECO:0000313" key="8">
    <source>
        <dbReference type="Proteomes" id="UP000464754"/>
    </source>
</evidence>
<dbReference type="EMBL" id="AP019695">
    <property type="protein sequence ID" value="BBK22420.1"/>
    <property type="molecule type" value="Genomic_DNA"/>
</dbReference>
<accession>A0A6N4THE2</accession>
<proteinExistence type="predicted"/>
<name>A0A6N4THE2_9FIRM</name>
<feature type="transmembrane region" description="Helical" evidence="6">
    <location>
        <begin position="135"/>
        <end position="158"/>
    </location>
</feature>
<dbReference type="RefSeq" id="WP_118278032.1">
    <property type="nucleotide sequence ID" value="NZ_AP019695.1"/>
</dbReference>
<evidence type="ECO:0000256" key="4">
    <source>
        <dbReference type="ARBA" id="ARBA00023136"/>
    </source>
</evidence>
<dbReference type="GO" id="GO:0006465">
    <property type="term" value="P:signal peptide processing"/>
    <property type="evidence" value="ECO:0007669"/>
    <property type="project" value="UniProtKB-UniRule"/>
</dbReference>
<dbReference type="InterPro" id="IPR019533">
    <property type="entry name" value="Peptidase_S26"/>
</dbReference>
<dbReference type="KEGG" id="aarg:Aargi30884_13230"/>
<evidence type="ECO:0000313" key="7">
    <source>
        <dbReference type="EMBL" id="BBK22420.1"/>
    </source>
</evidence>
<keyword evidence="8" id="KW-1185">Reference proteome</keyword>
<dbReference type="AlphaFoldDB" id="A0A6N4THE2"/>
<reference evidence="8" key="1">
    <citation type="submission" date="2019-05" db="EMBL/GenBank/DDBJ databases">
        <title>Complete genome sequencing of Absiella argi strain JCM 30884.</title>
        <authorList>
            <person name="Sakamoto M."/>
            <person name="Murakami T."/>
            <person name="Mori H."/>
        </authorList>
    </citation>
    <scope>NUCLEOTIDE SEQUENCE [LARGE SCALE GENOMIC DNA]</scope>
    <source>
        <strain evidence="8">JCM 30884</strain>
    </source>
</reference>
<dbReference type="PANTHER" id="PTHR10806:SF6">
    <property type="entry name" value="SIGNAL PEPTIDASE COMPLEX CATALYTIC SUBUNIT SEC11"/>
    <property type="match status" value="1"/>
</dbReference>
<dbReference type="InterPro" id="IPR036286">
    <property type="entry name" value="LexA/Signal_pep-like_sf"/>
</dbReference>
<evidence type="ECO:0000256" key="2">
    <source>
        <dbReference type="ARBA" id="ARBA00022692"/>
    </source>
</evidence>
<sequence length="171" mass="18546">MNKKILIKVLNSLGIIIVGAVICVLLPLVLPKAFGYQVYGILSNSMEPEIATGSVVYVDSVDSESIVDGDIITYKMGSDSSVVATHRVVSVNKDKKEFVTKGDHNNTVDAQPVSYDRMLGKVVFSIPFLGEISTVIYSVNGIATIIILFSFAIAMWIAADYLKNKKVVEGK</sequence>
<dbReference type="GO" id="GO:0016020">
    <property type="term" value="C:membrane"/>
    <property type="evidence" value="ECO:0007669"/>
    <property type="project" value="UniProtKB-SubCell"/>
</dbReference>
<comment type="subcellular location">
    <subcellularLocation>
        <location evidence="1">Membrane</location>
    </subcellularLocation>
</comment>
<dbReference type="SUPFAM" id="SSF51306">
    <property type="entry name" value="LexA/Signal peptidase"/>
    <property type="match status" value="1"/>
</dbReference>
<gene>
    <name evidence="7" type="ORF">Aargi30884_13230</name>
</gene>
<keyword evidence="4 6" id="KW-0472">Membrane</keyword>